<dbReference type="InterPro" id="IPR035906">
    <property type="entry name" value="MetI-like_sf"/>
</dbReference>
<dbReference type="SUPFAM" id="SSF161098">
    <property type="entry name" value="MetI-like"/>
    <property type="match status" value="1"/>
</dbReference>
<dbReference type="PANTHER" id="PTHR43386">
    <property type="entry name" value="OLIGOPEPTIDE TRANSPORT SYSTEM PERMEASE PROTEIN APPC"/>
    <property type="match status" value="1"/>
</dbReference>
<dbReference type="Proteomes" id="UP000740605">
    <property type="component" value="Unassembled WGS sequence"/>
</dbReference>
<comment type="subcellular location">
    <subcellularLocation>
        <location evidence="1 7">Cell membrane</location>
        <topology evidence="1 7">Multi-pass membrane protein</topology>
    </subcellularLocation>
</comment>
<keyword evidence="6 7" id="KW-0472">Membrane</keyword>
<dbReference type="CDD" id="cd06261">
    <property type="entry name" value="TM_PBP2"/>
    <property type="match status" value="1"/>
</dbReference>
<organism evidence="10 11">
    <name type="scientific">Microbacterium flavum</name>
    <dbReference type="NCBI Taxonomy" id="415216"/>
    <lineage>
        <taxon>Bacteria</taxon>
        <taxon>Bacillati</taxon>
        <taxon>Actinomycetota</taxon>
        <taxon>Actinomycetes</taxon>
        <taxon>Micrococcales</taxon>
        <taxon>Microbacteriaceae</taxon>
        <taxon>Microbacterium</taxon>
    </lineage>
</organism>
<evidence type="ECO:0000256" key="6">
    <source>
        <dbReference type="ARBA" id="ARBA00023136"/>
    </source>
</evidence>
<evidence type="ECO:0000256" key="2">
    <source>
        <dbReference type="ARBA" id="ARBA00022448"/>
    </source>
</evidence>
<evidence type="ECO:0000256" key="3">
    <source>
        <dbReference type="ARBA" id="ARBA00022475"/>
    </source>
</evidence>
<evidence type="ECO:0000256" key="7">
    <source>
        <dbReference type="RuleBase" id="RU363032"/>
    </source>
</evidence>
<accession>A0ABS5XU39</accession>
<evidence type="ECO:0000256" key="8">
    <source>
        <dbReference type="SAM" id="MobiDB-lite"/>
    </source>
</evidence>
<dbReference type="InterPro" id="IPR050366">
    <property type="entry name" value="BP-dependent_transpt_permease"/>
</dbReference>
<evidence type="ECO:0000256" key="5">
    <source>
        <dbReference type="ARBA" id="ARBA00022989"/>
    </source>
</evidence>
<feature type="domain" description="ABC transmembrane type-1" evidence="9">
    <location>
        <begin position="106"/>
        <end position="297"/>
    </location>
</feature>
<dbReference type="Pfam" id="PF00528">
    <property type="entry name" value="BPD_transp_1"/>
    <property type="match status" value="1"/>
</dbReference>
<protein>
    <submittedName>
        <fullName evidence="10">ABC transporter permease</fullName>
    </submittedName>
</protein>
<feature type="transmembrane region" description="Helical" evidence="7">
    <location>
        <begin position="169"/>
        <end position="188"/>
    </location>
</feature>
<dbReference type="Gene3D" id="1.10.3720.10">
    <property type="entry name" value="MetI-like"/>
    <property type="match status" value="1"/>
</dbReference>
<dbReference type="InterPro" id="IPR000515">
    <property type="entry name" value="MetI-like"/>
</dbReference>
<keyword evidence="4 7" id="KW-0812">Transmembrane</keyword>
<keyword evidence="11" id="KW-1185">Reference proteome</keyword>
<comment type="similarity">
    <text evidence="7">Belongs to the binding-protein-dependent transport system permease family.</text>
</comment>
<keyword evidence="3" id="KW-1003">Cell membrane</keyword>
<feature type="region of interest" description="Disordered" evidence="8">
    <location>
        <begin position="1"/>
        <end position="31"/>
    </location>
</feature>
<comment type="caution">
    <text evidence="10">The sequence shown here is derived from an EMBL/GenBank/DDBJ whole genome shotgun (WGS) entry which is preliminary data.</text>
</comment>
<gene>
    <name evidence="10" type="ORF">J0P97_08230</name>
</gene>
<evidence type="ECO:0000256" key="4">
    <source>
        <dbReference type="ARBA" id="ARBA00022692"/>
    </source>
</evidence>
<feature type="transmembrane region" description="Helical" evidence="7">
    <location>
        <begin position="223"/>
        <end position="245"/>
    </location>
</feature>
<feature type="transmembrane region" description="Helical" evidence="7">
    <location>
        <begin position="47"/>
        <end position="68"/>
    </location>
</feature>
<name>A0ABS5XU39_9MICO</name>
<dbReference type="PANTHER" id="PTHR43386:SF1">
    <property type="entry name" value="D,D-DIPEPTIDE TRANSPORT SYSTEM PERMEASE PROTEIN DDPC-RELATED"/>
    <property type="match status" value="1"/>
</dbReference>
<evidence type="ECO:0000256" key="1">
    <source>
        <dbReference type="ARBA" id="ARBA00004651"/>
    </source>
</evidence>
<proteinExistence type="inferred from homology"/>
<sequence length="339" mass="35525">MTMSLAQDPRALAELELGSPPEDEHSPRLRRPRREGLLRGLLSNGKAVAGLVILVVFVLIALLAPVLAPGDPTLIQGLGAQPPSAEHLLGTTAKGQDVLALNIWGARSSLFVGFTVGILSTLVGLLVGLASAYLGKSVDNLLSLVTNVFLLLPGLPLLVILAAFLPPGITTVIIVLVITGWAGSARVLRSQALSIRGKDFVAAAQVTGESSLRIMFREMLPNMASIVMSTLLACVIFGIGAQAGLEFLGLGDISTVSWGTNLYWASNDGALLTGSWWVFVPPGVSIALVAFALALVNYGVDETTNPRLRRPRRRVSPFAPTPVVADVDGTGSTGEEAAR</sequence>
<feature type="transmembrane region" description="Helical" evidence="7">
    <location>
        <begin position="110"/>
        <end position="134"/>
    </location>
</feature>
<evidence type="ECO:0000259" key="9">
    <source>
        <dbReference type="PROSITE" id="PS50928"/>
    </source>
</evidence>
<feature type="transmembrane region" description="Helical" evidence="7">
    <location>
        <begin position="141"/>
        <end position="163"/>
    </location>
</feature>
<evidence type="ECO:0000313" key="11">
    <source>
        <dbReference type="Proteomes" id="UP000740605"/>
    </source>
</evidence>
<feature type="transmembrane region" description="Helical" evidence="7">
    <location>
        <begin position="276"/>
        <end position="300"/>
    </location>
</feature>
<dbReference type="EMBL" id="JAFLHG010000006">
    <property type="protein sequence ID" value="MBT8798056.1"/>
    <property type="molecule type" value="Genomic_DNA"/>
</dbReference>
<dbReference type="InterPro" id="IPR025966">
    <property type="entry name" value="OppC_N"/>
</dbReference>
<dbReference type="PROSITE" id="PS50928">
    <property type="entry name" value="ABC_TM1"/>
    <property type="match status" value="1"/>
</dbReference>
<dbReference type="Pfam" id="PF12911">
    <property type="entry name" value="OppC_N"/>
    <property type="match status" value="1"/>
</dbReference>
<feature type="region of interest" description="Disordered" evidence="8">
    <location>
        <begin position="319"/>
        <end position="339"/>
    </location>
</feature>
<keyword evidence="2 7" id="KW-0813">Transport</keyword>
<evidence type="ECO:0000313" key="10">
    <source>
        <dbReference type="EMBL" id="MBT8798056.1"/>
    </source>
</evidence>
<reference evidence="10 11" key="1">
    <citation type="submission" date="2021-03" db="EMBL/GenBank/DDBJ databases">
        <title>Microbacterium pauli sp. nov., isolated from microfiltered milk.</title>
        <authorList>
            <person name="Bellassi P."/>
            <person name="Fontana A."/>
            <person name="Callegari M.L."/>
            <person name="Lorenzo M."/>
            <person name="Cappa F."/>
        </authorList>
    </citation>
    <scope>NUCLEOTIDE SEQUENCE [LARGE SCALE GENOMIC DNA]</scope>
    <source>
        <strain evidence="10 11">DSM 18909</strain>
    </source>
</reference>
<keyword evidence="5 7" id="KW-1133">Transmembrane helix</keyword>